<proteinExistence type="inferred from homology"/>
<dbReference type="RefSeq" id="WP_043785645.1">
    <property type="nucleotide sequence ID" value="NZ_JMQI01000062.1"/>
</dbReference>
<evidence type="ECO:0000256" key="1">
    <source>
        <dbReference type="ARBA" id="ARBA00006817"/>
    </source>
</evidence>
<reference evidence="3 4" key="1">
    <citation type="submission" date="2014-05" db="EMBL/GenBank/DDBJ databases">
        <title>Draft genome sequence of Amycolatopsis rifamycinica DSM 46095.</title>
        <authorList>
            <person name="Lal R."/>
            <person name="Saxena A."/>
            <person name="Kumari R."/>
            <person name="Mukherjee U."/>
            <person name="Singh P."/>
            <person name="Sangwan N."/>
            <person name="Mahato N.K."/>
        </authorList>
    </citation>
    <scope>NUCLEOTIDE SEQUENCE [LARGE SCALE GENOMIC DNA]</scope>
    <source>
        <strain evidence="3 4">DSM 46095</strain>
    </source>
</reference>
<dbReference type="EMBL" id="JMQI01000062">
    <property type="protein sequence ID" value="KDN18583.1"/>
    <property type="molecule type" value="Genomic_DNA"/>
</dbReference>
<dbReference type="eggNOG" id="COG3832">
    <property type="taxonomic scope" value="Bacteria"/>
</dbReference>
<accession>A0A066U2Y1</accession>
<dbReference type="Pfam" id="PF08327">
    <property type="entry name" value="AHSA1"/>
    <property type="match status" value="1"/>
</dbReference>
<keyword evidence="4" id="KW-1185">Reference proteome</keyword>
<comment type="caution">
    <text evidence="3">The sequence shown here is derived from an EMBL/GenBank/DDBJ whole genome shotgun (WGS) entry which is preliminary data.</text>
</comment>
<organism evidence="3 4">
    <name type="scientific">Amycolatopsis rifamycinica</name>
    <dbReference type="NCBI Taxonomy" id="287986"/>
    <lineage>
        <taxon>Bacteria</taxon>
        <taxon>Bacillati</taxon>
        <taxon>Actinomycetota</taxon>
        <taxon>Actinomycetes</taxon>
        <taxon>Pseudonocardiales</taxon>
        <taxon>Pseudonocardiaceae</taxon>
        <taxon>Amycolatopsis</taxon>
    </lineage>
</organism>
<dbReference type="SUPFAM" id="SSF55961">
    <property type="entry name" value="Bet v1-like"/>
    <property type="match status" value="1"/>
</dbReference>
<name>A0A066U2Y1_9PSEU</name>
<evidence type="ECO:0000313" key="3">
    <source>
        <dbReference type="EMBL" id="KDN18583.1"/>
    </source>
</evidence>
<evidence type="ECO:0000259" key="2">
    <source>
        <dbReference type="Pfam" id="PF08327"/>
    </source>
</evidence>
<dbReference type="CDD" id="cd07814">
    <property type="entry name" value="SRPBCC_CalC_Aha1-like"/>
    <property type="match status" value="1"/>
</dbReference>
<gene>
    <name evidence="3" type="ORF">DV20_28745</name>
</gene>
<comment type="similarity">
    <text evidence="1">Belongs to the AHA1 family.</text>
</comment>
<feature type="domain" description="Activator of Hsp90 ATPase homologue 1/2-like C-terminal" evidence="2">
    <location>
        <begin position="15"/>
        <end position="134"/>
    </location>
</feature>
<dbReference type="Proteomes" id="UP000027345">
    <property type="component" value="Unassembled WGS sequence"/>
</dbReference>
<evidence type="ECO:0000313" key="4">
    <source>
        <dbReference type="Proteomes" id="UP000027345"/>
    </source>
</evidence>
<dbReference type="AlphaFoldDB" id="A0A066U2Y1"/>
<dbReference type="InterPro" id="IPR013538">
    <property type="entry name" value="ASHA1/2-like_C"/>
</dbReference>
<dbReference type="STRING" id="287986.DV20_28745"/>
<sequence>MGHEFELTDVAEAGATPEQVWEAIATGPGVDSWFMGRTEVEGGTGGTIRGAFGAYRPEYRIHEWEPAEKLAYASETAPDGRRIAYEFLIEGRAGGSTVIRCVTSGFLPGDDWEDEFEAMTAGGAMFFRTLVEYVTHFAERVAVPVTAFGPPVGDWAEAWVRLGHALGLRTRPAEGDRVRVGHAGRAPRDGVVYAVNDQTAGVRTADAMYRFLRGFHGPMVASHHVFTPGADAEAEEQSWGEWLNRVFG</sequence>
<protein>
    <recommendedName>
        <fullName evidence="2">Activator of Hsp90 ATPase homologue 1/2-like C-terminal domain-containing protein</fullName>
    </recommendedName>
</protein>
<dbReference type="Gene3D" id="3.30.530.20">
    <property type="match status" value="1"/>
</dbReference>
<dbReference type="InterPro" id="IPR023393">
    <property type="entry name" value="START-like_dom_sf"/>
</dbReference>
<dbReference type="OrthoDB" id="8417725at2"/>